<dbReference type="InterPro" id="IPR006357">
    <property type="entry name" value="HAD-SF_hydro_IIA"/>
</dbReference>
<feature type="transmembrane region" description="Helical" evidence="8">
    <location>
        <begin position="592"/>
        <end position="618"/>
    </location>
</feature>
<evidence type="ECO:0000259" key="10">
    <source>
        <dbReference type="Pfam" id="PF04547"/>
    </source>
</evidence>
<evidence type="ECO:0000313" key="13">
    <source>
        <dbReference type="Proteomes" id="UP000092461"/>
    </source>
</evidence>
<evidence type="ECO:0000256" key="4">
    <source>
        <dbReference type="ARBA" id="ARBA00022692"/>
    </source>
</evidence>
<dbReference type="Pfam" id="PF04547">
    <property type="entry name" value="Anoctamin"/>
    <property type="match status" value="2"/>
</dbReference>
<dbReference type="EMBL" id="AJWK01021248">
    <property type="status" value="NOT_ANNOTATED_CDS"/>
    <property type="molecule type" value="Genomic_DNA"/>
</dbReference>
<dbReference type="VEuPathDB" id="VectorBase:LLOJ006474"/>
<dbReference type="GO" id="GO:0005886">
    <property type="term" value="C:plasma membrane"/>
    <property type="evidence" value="ECO:0007669"/>
    <property type="project" value="UniProtKB-SubCell"/>
</dbReference>
<feature type="transmembrane region" description="Helical" evidence="8">
    <location>
        <begin position="444"/>
        <end position="463"/>
    </location>
</feature>
<evidence type="ECO:0000256" key="3">
    <source>
        <dbReference type="ARBA" id="ARBA00022475"/>
    </source>
</evidence>
<dbReference type="EMBL" id="AJWK01021247">
    <property type="status" value="NOT_ANNOTATED_CDS"/>
    <property type="molecule type" value="Genomic_DNA"/>
</dbReference>
<dbReference type="EMBL" id="AJWK01021252">
    <property type="status" value="NOT_ANNOTATED_CDS"/>
    <property type="molecule type" value="Genomic_DNA"/>
</dbReference>
<feature type="transmembrane region" description="Helical" evidence="8">
    <location>
        <begin position="331"/>
        <end position="361"/>
    </location>
</feature>
<dbReference type="Pfam" id="PF13242">
    <property type="entry name" value="Hydrolase_like"/>
    <property type="match status" value="3"/>
</dbReference>
<dbReference type="InterPro" id="IPR023214">
    <property type="entry name" value="HAD_sf"/>
</dbReference>
<dbReference type="EMBL" id="AJWK01021249">
    <property type="status" value="NOT_ANNOTATED_CDS"/>
    <property type="molecule type" value="Genomic_DNA"/>
</dbReference>
<feature type="domain" description="Anoctamin transmembrane" evidence="10">
    <location>
        <begin position="323"/>
        <end position="559"/>
    </location>
</feature>
<keyword evidence="6 8" id="KW-0472">Membrane</keyword>
<dbReference type="VEuPathDB" id="VectorBase:LLONM1_005980"/>
<sequence length="1547" mass="176968">MDDRDSIYLDTISVASEAINRRSLTLSRQTIYHSAEDLYEENGALEEEDDVDAATPTPINIPPVVAKGNNVTKYREASEKNDEVSALLIKQKQTITYSQWKARTWRRFQDGERTVDFVLSYQGDDPDPGNAEKREAFERNLMSEGLELEVEKNQRIHFVKIHAPREVLCRFCEILKMRMPIKRIEGSEDIIQDEFHLLDEMKSFFGKPFEFVKLDPALFPERNKELRAEFSREKSYLFDTDRPDFFTTDVRIAVVHFILERQRFGHDSDASVGIEKLLSDGVYTNAYPLHDGDLKTPESQRFLLMNEWASVKQWIRHQPLDHIRDYFGARIALYFAWLGFYTHMLIPAAIVGLLCFLYGLATLFSNQISEDICQAGKSIIMCPQCDAKCDYWYLSETCIYSREDICQAGKSIIMCPQCDAKCDYWYLSETCIYSRFAHLIDNNVTVFFACFMSIWAVVYLEFWKRYSAKIIHRWGLTGFCHQAEHARPQYLARLQSTKKKKFNVVTQTLEPSVPFWKKKFPMYLVSFSVIFLFIFLAVAAVFGVIIYRMSTTTTRNLYGNTDSMSYKIMWTEDYKLLAWSSRGLFDDYLEMIIQYGFITIFVVAFPLAPLFALINNVFEMRLDAKKFLKFYRRPVPKRVKDIGVWYNIMNILMLVAWAVPDEPRHLRERIKREEYLTREIIIEQERLKQAEGRKTPIVATVPNGGVKPEDTGQLRHRERRNSAESTYQEYRNPPWDGRPYKRPLIYWHILAARLAFLVVFQNVVGAVQMLVAWANFMKIFKTVNDCEPVKLVIVDSDLNFNYAKFMRADIYLQHPDCNLIIGAYDYRIPVTQDFDLPGQGPFVDGLVGVLPAGKKPIVLGKPGEALGQLLMDKYCIKDPKRVLFVGDLINTDVKFARDVGFQSLLVLTGGTTREKMLANENSTAIPHFYADSLSDLATLIQSIFLKVRNILDLSIEEKKKFLNSFDIMMTDCDGVIWNIFGSIPGTGAAINAMEGVGKRVVYVSNNSIRTDEAYEKRIADIGATYRQENLVHPIHSIIHYLKKINCQGLIYHVGTAHTGNLLRAAGFNVIEGPTSVEENFQNLVEVVKDHLPVEFVITYFNFNYSYPQLLRAEMYLRDPGCQLIVGVTEERMPLMPDLEFIGPAFFIKPLIESLSPEKKPIVLGKPGDALGGILMHQFGIENPKRVLFVGDIPESDVQFAHKSGFQSLLVLTGATSKEQMMNLEEGRLIPDYYADSIADLSILINMRNILDLSIEEKKKFLNSFDIMMTDCDGVIWNIFGSIPGTGAAINAMEGVGKRVVYVSNNSIRTDEAYEKRITDIGATYRQENLVHPIHSIIHYLKKINCQGLIYHVGTATRQSSPGSWIQCYRRSNQCGREFPELVEVVKDHLPVEFVITYFNFNYSYPQLLRAEMYLRDPGCQLIVGVTEERMPLMPDLEFIGPAFFIKPLIESLSPEKKPIVLGKPGDALGGILMHQFGIENPKRVLFVGDIPESDVQFAHKSGFQSLLVLTGATSKEQMMNLDEGRLIPDYYADSIADLSILISSLPS</sequence>
<reference evidence="12" key="1">
    <citation type="submission" date="2020-05" db="UniProtKB">
        <authorList>
            <consortium name="EnsemblMetazoa"/>
        </authorList>
    </citation>
    <scope>IDENTIFICATION</scope>
    <source>
        <strain evidence="12">Jacobina</strain>
    </source>
</reference>
<feature type="transmembrane region" description="Helical" evidence="8">
    <location>
        <begin position="745"/>
        <end position="771"/>
    </location>
</feature>
<evidence type="ECO:0000259" key="11">
    <source>
        <dbReference type="Pfam" id="PF16178"/>
    </source>
</evidence>
<evidence type="ECO:0000313" key="12">
    <source>
        <dbReference type="EnsemblMetazoa" id="LLOJ006474-PA"/>
    </source>
</evidence>
<dbReference type="EMBL" id="AJWK01021254">
    <property type="status" value="NOT_ANNOTATED_CDS"/>
    <property type="molecule type" value="Genomic_DNA"/>
</dbReference>
<dbReference type="EnsemblMetazoa" id="LLOJ006474-RA">
    <property type="protein sequence ID" value="LLOJ006474-PA"/>
    <property type="gene ID" value="LLOJ006474"/>
</dbReference>
<comment type="similarity">
    <text evidence="2 8">Belongs to the anoctamin family.</text>
</comment>
<feature type="domain" description="Anoctamin dimerisation" evidence="11">
    <location>
        <begin position="108"/>
        <end position="320"/>
    </location>
</feature>
<dbReference type="EMBL" id="AJWK01021250">
    <property type="status" value="NOT_ANNOTATED_CDS"/>
    <property type="molecule type" value="Genomic_DNA"/>
</dbReference>
<keyword evidence="13" id="KW-1185">Reference proteome</keyword>
<dbReference type="NCBIfam" id="TIGR01460">
    <property type="entry name" value="HAD-SF-IIA"/>
    <property type="match status" value="2"/>
</dbReference>
<dbReference type="SUPFAM" id="SSF56784">
    <property type="entry name" value="HAD-like"/>
    <property type="match status" value="3"/>
</dbReference>
<dbReference type="EMBL" id="AJWK01021246">
    <property type="status" value="NOT_ANNOTATED_CDS"/>
    <property type="molecule type" value="Genomic_DNA"/>
</dbReference>
<evidence type="ECO:0000256" key="7">
    <source>
        <dbReference type="ARBA" id="ARBA00023180"/>
    </source>
</evidence>
<feature type="transmembrane region" description="Helical" evidence="8">
    <location>
        <begin position="522"/>
        <end position="547"/>
    </location>
</feature>
<dbReference type="InterPro" id="IPR032394">
    <property type="entry name" value="Anoct_dimer"/>
</dbReference>
<dbReference type="Proteomes" id="UP000092461">
    <property type="component" value="Unassembled WGS sequence"/>
</dbReference>
<protein>
    <recommendedName>
        <fullName evidence="8">Anoctamin</fullName>
    </recommendedName>
</protein>
<dbReference type="InterPro" id="IPR007632">
    <property type="entry name" value="Anoctamin"/>
</dbReference>
<dbReference type="GO" id="GO:0046983">
    <property type="term" value="F:protein dimerization activity"/>
    <property type="evidence" value="ECO:0007669"/>
    <property type="project" value="InterPro"/>
</dbReference>
<feature type="transmembrane region" description="Helical" evidence="8">
    <location>
        <begin position="639"/>
        <end position="659"/>
    </location>
</feature>
<name>A0A1B0CP01_LUTLO</name>
<dbReference type="VEuPathDB" id="VectorBase:LLONM1_001563"/>
<dbReference type="Pfam" id="PF13344">
    <property type="entry name" value="Hydrolase_6"/>
    <property type="match status" value="2"/>
</dbReference>
<comment type="caution">
    <text evidence="8">Lacks conserved residue(s) required for the propagation of feature annotation.</text>
</comment>
<dbReference type="GO" id="GO:0005254">
    <property type="term" value="F:chloride channel activity"/>
    <property type="evidence" value="ECO:0007669"/>
    <property type="project" value="TreeGrafter"/>
</dbReference>
<dbReference type="Pfam" id="PF16178">
    <property type="entry name" value="Anoct_dimer"/>
    <property type="match status" value="1"/>
</dbReference>
<dbReference type="Gene3D" id="3.40.50.1000">
    <property type="entry name" value="HAD superfamily/HAD-like"/>
    <property type="match status" value="6"/>
</dbReference>
<dbReference type="PANTHER" id="PTHR12308">
    <property type="entry name" value="ANOCTAMIN"/>
    <property type="match status" value="1"/>
</dbReference>
<keyword evidence="5 8" id="KW-1133">Transmembrane helix</keyword>
<organism evidence="12 13">
    <name type="scientific">Lutzomyia longipalpis</name>
    <name type="common">Sand fly</name>
    <dbReference type="NCBI Taxonomy" id="7200"/>
    <lineage>
        <taxon>Eukaryota</taxon>
        <taxon>Metazoa</taxon>
        <taxon>Ecdysozoa</taxon>
        <taxon>Arthropoda</taxon>
        <taxon>Hexapoda</taxon>
        <taxon>Insecta</taxon>
        <taxon>Pterygota</taxon>
        <taxon>Neoptera</taxon>
        <taxon>Endopterygota</taxon>
        <taxon>Diptera</taxon>
        <taxon>Nematocera</taxon>
        <taxon>Psychodoidea</taxon>
        <taxon>Psychodidae</taxon>
        <taxon>Lutzomyia</taxon>
        <taxon>Lutzomyia</taxon>
    </lineage>
</organism>
<keyword evidence="7" id="KW-0325">Glycoprotein</keyword>
<dbReference type="EMBL" id="AJWK01021253">
    <property type="status" value="NOT_ANNOTATED_CDS"/>
    <property type="molecule type" value="Genomic_DNA"/>
</dbReference>
<dbReference type="VEuPathDB" id="VectorBase:LLONM1_008829"/>
<comment type="subcellular location">
    <subcellularLocation>
        <location evidence="1">Cell membrane</location>
        <topology evidence="1">Multi-pass membrane protein</topology>
    </subcellularLocation>
    <subcellularLocation>
        <location evidence="8">Membrane</location>
        <topology evidence="8">Multi-pass membrane protein</topology>
    </subcellularLocation>
</comment>
<evidence type="ECO:0000256" key="6">
    <source>
        <dbReference type="ARBA" id="ARBA00023136"/>
    </source>
</evidence>
<dbReference type="EMBL" id="AJWK01021245">
    <property type="status" value="NOT_ANNOTATED_CDS"/>
    <property type="molecule type" value="Genomic_DNA"/>
</dbReference>
<keyword evidence="3" id="KW-1003">Cell membrane</keyword>
<evidence type="ECO:0000256" key="2">
    <source>
        <dbReference type="ARBA" id="ARBA00009671"/>
    </source>
</evidence>
<proteinExistence type="inferred from homology"/>
<evidence type="ECO:0000256" key="5">
    <source>
        <dbReference type="ARBA" id="ARBA00022989"/>
    </source>
</evidence>
<dbReference type="InterPro" id="IPR049452">
    <property type="entry name" value="Anoctamin_TM"/>
</dbReference>
<dbReference type="InterPro" id="IPR036412">
    <property type="entry name" value="HAD-like_sf"/>
</dbReference>
<accession>A0A1B0CP01</accession>
<dbReference type="EMBL" id="AJWK01021251">
    <property type="status" value="NOT_ANNOTATED_CDS"/>
    <property type="molecule type" value="Genomic_DNA"/>
</dbReference>
<feature type="region of interest" description="Disordered" evidence="9">
    <location>
        <begin position="708"/>
        <end position="729"/>
    </location>
</feature>
<dbReference type="PANTHER" id="PTHR12308:SF83">
    <property type="entry name" value="ANOCTAMIN"/>
    <property type="match status" value="1"/>
</dbReference>
<evidence type="ECO:0000256" key="9">
    <source>
        <dbReference type="SAM" id="MobiDB-lite"/>
    </source>
</evidence>
<keyword evidence="4 8" id="KW-0812">Transmembrane</keyword>
<feature type="domain" description="Anoctamin transmembrane" evidence="10">
    <location>
        <begin position="569"/>
        <end position="774"/>
    </location>
</feature>
<evidence type="ECO:0000256" key="8">
    <source>
        <dbReference type="RuleBase" id="RU280814"/>
    </source>
</evidence>
<evidence type="ECO:0000256" key="1">
    <source>
        <dbReference type="ARBA" id="ARBA00004651"/>
    </source>
</evidence>